<feature type="region of interest" description="Disordered" evidence="1">
    <location>
        <begin position="161"/>
        <end position="214"/>
    </location>
</feature>
<dbReference type="EMBL" id="JACWMX010000011">
    <property type="protein sequence ID" value="MBD1395305.1"/>
    <property type="molecule type" value="Genomic_DNA"/>
</dbReference>
<name>A0A926S2N2_9SPHI</name>
<proteinExistence type="predicted"/>
<organism evidence="3 4">
    <name type="scientific">Mucilaginibacter glaciei</name>
    <dbReference type="NCBI Taxonomy" id="2772109"/>
    <lineage>
        <taxon>Bacteria</taxon>
        <taxon>Pseudomonadati</taxon>
        <taxon>Bacteroidota</taxon>
        <taxon>Sphingobacteriia</taxon>
        <taxon>Sphingobacteriales</taxon>
        <taxon>Sphingobacteriaceae</taxon>
        <taxon>Mucilaginibacter</taxon>
    </lineage>
</organism>
<dbReference type="Pfam" id="PF03432">
    <property type="entry name" value="Relaxase"/>
    <property type="match status" value="1"/>
</dbReference>
<evidence type="ECO:0000313" key="3">
    <source>
        <dbReference type="EMBL" id="MBD1395305.1"/>
    </source>
</evidence>
<dbReference type="AlphaFoldDB" id="A0A926S2N2"/>
<dbReference type="InterPro" id="IPR005094">
    <property type="entry name" value="Endonuclease_MobA/VirD2"/>
</dbReference>
<feature type="compositionally biased region" description="Polar residues" evidence="1">
    <location>
        <begin position="161"/>
        <end position="184"/>
    </location>
</feature>
<feature type="compositionally biased region" description="Basic residues" evidence="1">
    <location>
        <begin position="414"/>
        <end position="427"/>
    </location>
</feature>
<gene>
    <name evidence="3" type="ORF">IDJ76_19530</name>
</gene>
<accession>A0A926S2N2</accession>
<keyword evidence="4" id="KW-1185">Reference proteome</keyword>
<evidence type="ECO:0000313" key="4">
    <source>
        <dbReference type="Proteomes" id="UP000619078"/>
    </source>
</evidence>
<sequence>MVAVEKFGSNFMGALGYNLKKMDHPDSRQRAELLATSFSSLTPGMIKKEVELIRELRPALSKYVWHTSLNFSVEELADKLTNENMLEMALEYMKAMGYEDNQYLIVRHHDADHPHVHLLVNRITYDGKVVSDSNNFHKSQAALRRLEKQYNLITLDRGNLVTKQRNNNRSLEQSSHITTDQPNNRSKHLGNNRSIEQRNDVTNGKPQLASQRSLTKNEIEKSLRTGQPSDKSVLQALLNPLVGTHGVPLQRFIEECEKRDIYLLFNQASTGRVSGITYFINDFMIKGQALGNRFKWAELIKYLDYEQNRDGQAISLSNDRTKARYRETQSSAGNERGSDGLPENLAPGTSTIPGQPTSLSGSEEEAIGLRADYTKTNENHLDTGRTDSAMDFDHHPSGGIQISDDIDDEAMLGRNRRKQKQARTNRR</sequence>
<feature type="compositionally biased region" description="Polar residues" evidence="1">
    <location>
        <begin position="347"/>
        <end position="361"/>
    </location>
</feature>
<feature type="compositionally biased region" description="Basic and acidic residues" evidence="1">
    <location>
        <begin position="372"/>
        <end position="385"/>
    </location>
</feature>
<evidence type="ECO:0000256" key="1">
    <source>
        <dbReference type="SAM" id="MobiDB-lite"/>
    </source>
</evidence>
<feature type="compositionally biased region" description="Polar residues" evidence="1">
    <location>
        <begin position="191"/>
        <end position="214"/>
    </location>
</feature>
<protein>
    <submittedName>
        <fullName evidence="3">Relaxase/mobilization nuclease domain-containing protein</fullName>
    </submittedName>
</protein>
<feature type="region of interest" description="Disordered" evidence="1">
    <location>
        <begin position="316"/>
        <end position="427"/>
    </location>
</feature>
<comment type="caution">
    <text evidence="3">The sequence shown here is derived from an EMBL/GenBank/DDBJ whole genome shotgun (WGS) entry which is preliminary data.</text>
</comment>
<reference evidence="3" key="1">
    <citation type="submission" date="2020-09" db="EMBL/GenBank/DDBJ databases">
        <title>Novel species of Mucilaginibacter isolated from a glacier on the Tibetan Plateau.</title>
        <authorList>
            <person name="Liu Q."/>
            <person name="Xin Y.-H."/>
        </authorList>
    </citation>
    <scope>NUCLEOTIDE SEQUENCE</scope>
    <source>
        <strain evidence="3">ZB1P21</strain>
    </source>
</reference>
<dbReference type="Proteomes" id="UP000619078">
    <property type="component" value="Unassembled WGS sequence"/>
</dbReference>
<feature type="domain" description="MobA/VirD2-like nuclease" evidence="2">
    <location>
        <begin position="17"/>
        <end position="152"/>
    </location>
</feature>
<evidence type="ECO:0000259" key="2">
    <source>
        <dbReference type="Pfam" id="PF03432"/>
    </source>
</evidence>